<keyword evidence="2" id="KW-1185">Reference proteome</keyword>
<comment type="caution">
    <text evidence="1">The sequence shown here is derived from an EMBL/GenBank/DDBJ whole genome shotgun (WGS) entry which is preliminary data.</text>
</comment>
<evidence type="ECO:0000313" key="2">
    <source>
        <dbReference type="Proteomes" id="UP001629462"/>
    </source>
</evidence>
<sequence length="78" mass="8798">MNLIETSFGIDPTPRRADGEYMAHAKITTPAVDGQEARIIMSGDLAGFNEREDAIVYARTWAREWIDDFVRKGAIRNV</sequence>
<name>A0ABW9CT07_9BURK</name>
<organism evidence="1 2">
    <name type="scientific">Caballeronia jiangsuensis</name>
    <dbReference type="NCBI Taxonomy" id="1458357"/>
    <lineage>
        <taxon>Bacteria</taxon>
        <taxon>Pseudomonadati</taxon>
        <taxon>Pseudomonadota</taxon>
        <taxon>Betaproteobacteria</taxon>
        <taxon>Burkholderiales</taxon>
        <taxon>Burkholderiaceae</taxon>
        <taxon>Caballeronia</taxon>
    </lineage>
</organism>
<reference evidence="1 2" key="1">
    <citation type="journal article" date="2024" name="Chem. Sci.">
        <title>Discovery of megapolipeptins by genome mining of a Burkholderiales bacteria collection.</title>
        <authorList>
            <person name="Paulo B.S."/>
            <person name="Recchia M.J.J."/>
            <person name="Lee S."/>
            <person name="Fergusson C.H."/>
            <person name="Romanowski S.B."/>
            <person name="Hernandez A."/>
            <person name="Krull N."/>
            <person name="Liu D.Y."/>
            <person name="Cavanagh H."/>
            <person name="Bos A."/>
            <person name="Gray C.A."/>
            <person name="Murphy B.T."/>
            <person name="Linington R.G."/>
            <person name="Eustaquio A.S."/>
        </authorList>
    </citation>
    <scope>NUCLEOTIDE SEQUENCE [LARGE SCALE GENOMIC DNA]</scope>
    <source>
        <strain evidence="1 2">RL17-374-BIF-D</strain>
    </source>
</reference>
<accession>A0ABW9CT07</accession>
<dbReference type="Proteomes" id="UP001629462">
    <property type="component" value="Unassembled WGS sequence"/>
</dbReference>
<dbReference type="EMBL" id="JAQQDB010000023">
    <property type="protein sequence ID" value="MFM0520395.1"/>
    <property type="molecule type" value="Genomic_DNA"/>
</dbReference>
<proteinExistence type="predicted"/>
<gene>
    <name evidence="1" type="ORF">PQR08_23475</name>
</gene>
<protein>
    <submittedName>
        <fullName evidence="1">Uncharacterized protein</fullName>
    </submittedName>
</protein>
<dbReference type="RefSeq" id="WP_250487741.1">
    <property type="nucleotide sequence ID" value="NZ_JAQQDB010000023.1"/>
</dbReference>
<evidence type="ECO:0000313" key="1">
    <source>
        <dbReference type="EMBL" id="MFM0520395.1"/>
    </source>
</evidence>